<accession>A0ABU2F8P1</accession>
<comment type="caution">
    <text evidence="1">The sequence shown here is derived from an EMBL/GenBank/DDBJ whole genome shotgun (WGS) entry which is preliminary data.</text>
</comment>
<dbReference type="EMBL" id="JAMQON010000001">
    <property type="protein sequence ID" value="MDS0258658.1"/>
    <property type="molecule type" value="Genomic_DNA"/>
</dbReference>
<protein>
    <submittedName>
        <fullName evidence="1">Uncharacterized protein</fullName>
    </submittedName>
</protein>
<dbReference type="Proteomes" id="UP001259659">
    <property type="component" value="Unassembled WGS sequence"/>
</dbReference>
<keyword evidence="2" id="KW-1185">Reference proteome</keyword>
<gene>
    <name evidence="1" type="ORF">NDI56_04430</name>
</gene>
<organism evidence="1 2">
    <name type="scientific">Haloarcula saliterrae</name>
    <dbReference type="NCBI Taxonomy" id="2950534"/>
    <lineage>
        <taxon>Archaea</taxon>
        <taxon>Methanobacteriati</taxon>
        <taxon>Methanobacteriota</taxon>
        <taxon>Stenosarchaea group</taxon>
        <taxon>Halobacteria</taxon>
        <taxon>Halobacteriales</taxon>
        <taxon>Haloarculaceae</taxon>
        <taxon>Haloarcula</taxon>
    </lineage>
</organism>
<proteinExistence type="predicted"/>
<dbReference type="RefSeq" id="WP_310918222.1">
    <property type="nucleotide sequence ID" value="NZ_JAMQON010000001.1"/>
</dbReference>
<sequence length="201" mass="23253">MAVDVEELRSFCSFGPDRVYLLVAIARRKENPETSHRDPPTIREIVEGPADLRRKVDQLDHAVSRFKERYRLYLSVNARDTLGATFELRRRMDDWLEMRLHGNDEVAAKFRRVDSEFKSVLQSDRCSDESYFIFDLDDASAADADRLRERLAAETTVELVRETPNGYHLVTAPFDYTDLTTTVEYELKTDGLLFCSYIGEA</sequence>
<evidence type="ECO:0000313" key="2">
    <source>
        <dbReference type="Proteomes" id="UP001259659"/>
    </source>
</evidence>
<reference evidence="1 2" key="1">
    <citation type="submission" date="2022-06" db="EMBL/GenBank/DDBJ databases">
        <title>Haloarcula sp. a new haloarchaeum isolate from saline soil.</title>
        <authorList>
            <person name="Strakova D."/>
            <person name="Galisteo C."/>
            <person name="Sanchez-Porro C."/>
            <person name="Ventosa A."/>
        </authorList>
    </citation>
    <scope>NUCLEOTIDE SEQUENCE [LARGE SCALE GENOMIC DNA]</scope>
    <source>
        <strain evidence="1 2">S1CR25-12</strain>
    </source>
</reference>
<evidence type="ECO:0000313" key="1">
    <source>
        <dbReference type="EMBL" id="MDS0258658.1"/>
    </source>
</evidence>
<name>A0ABU2F8P1_9EURY</name>